<keyword evidence="1" id="KW-0663">Pyridoxal phosphate</keyword>
<evidence type="ECO:0000313" key="7">
    <source>
        <dbReference type="Proteomes" id="UP000199006"/>
    </source>
</evidence>
<evidence type="ECO:0000259" key="5">
    <source>
        <dbReference type="PROSITE" id="PS50949"/>
    </source>
</evidence>
<dbReference type="PROSITE" id="PS50949">
    <property type="entry name" value="HTH_GNTR"/>
    <property type="match status" value="1"/>
</dbReference>
<dbReference type="OrthoDB" id="9808770at2"/>
<accession>A0A1I4JPS2</accession>
<proteinExistence type="predicted"/>
<keyword evidence="2" id="KW-0805">Transcription regulation</keyword>
<dbReference type="InterPro" id="IPR000524">
    <property type="entry name" value="Tscrpt_reg_HTH_GntR"/>
</dbReference>
<dbReference type="Gene3D" id="1.10.10.10">
    <property type="entry name" value="Winged helix-like DNA-binding domain superfamily/Winged helix DNA-binding domain"/>
    <property type="match status" value="1"/>
</dbReference>
<dbReference type="RefSeq" id="WP_089861862.1">
    <property type="nucleotide sequence ID" value="NZ_FOTI01000024.1"/>
</dbReference>
<evidence type="ECO:0000256" key="4">
    <source>
        <dbReference type="ARBA" id="ARBA00023163"/>
    </source>
</evidence>
<keyword evidence="3 6" id="KW-0238">DNA-binding</keyword>
<evidence type="ECO:0000256" key="3">
    <source>
        <dbReference type="ARBA" id="ARBA00023125"/>
    </source>
</evidence>
<keyword evidence="7" id="KW-1185">Reference proteome</keyword>
<dbReference type="InterPro" id="IPR051446">
    <property type="entry name" value="HTH_trans_reg/aminotransferase"/>
</dbReference>
<dbReference type="SMART" id="SM00345">
    <property type="entry name" value="HTH_GNTR"/>
    <property type="match status" value="1"/>
</dbReference>
<dbReference type="SUPFAM" id="SSF46785">
    <property type="entry name" value="Winged helix' DNA-binding domain"/>
    <property type="match status" value="1"/>
</dbReference>
<protein>
    <submittedName>
        <fullName evidence="6">DNA-binding transcriptional regulator, MocR family, contains an aminotransferase domain</fullName>
    </submittedName>
</protein>
<organism evidence="6 7">
    <name type="scientific">Halanaerobium salsuginis</name>
    <dbReference type="NCBI Taxonomy" id="29563"/>
    <lineage>
        <taxon>Bacteria</taxon>
        <taxon>Bacillati</taxon>
        <taxon>Bacillota</taxon>
        <taxon>Clostridia</taxon>
        <taxon>Halanaerobiales</taxon>
        <taxon>Halanaerobiaceae</taxon>
        <taxon>Halanaerobium</taxon>
    </lineage>
</organism>
<keyword evidence="6" id="KW-0808">Transferase</keyword>
<dbReference type="GO" id="GO:0008483">
    <property type="term" value="F:transaminase activity"/>
    <property type="evidence" value="ECO:0007669"/>
    <property type="project" value="UniProtKB-KW"/>
</dbReference>
<dbReference type="PANTHER" id="PTHR46577">
    <property type="entry name" value="HTH-TYPE TRANSCRIPTIONAL REGULATORY PROTEIN GABR"/>
    <property type="match status" value="1"/>
</dbReference>
<keyword evidence="4" id="KW-0804">Transcription</keyword>
<evidence type="ECO:0000313" key="6">
    <source>
        <dbReference type="EMBL" id="SFL68605.1"/>
    </source>
</evidence>
<evidence type="ECO:0000256" key="1">
    <source>
        <dbReference type="ARBA" id="ARBA00022898"/>
    </source>
</evidence>
<keyword evidence="6" id="KW-0032">Aminotransferase</keyword>
<dbReference type="Proteomes" id="UP000199006">
    <property type="component" value="Unassembled WGS sequence"/>
</dbReference>
<sequence>MFAIELKRESGQNLYNQIYEAIRAEILADLYTPDTKLPSIRKLASRLDVNPETVVKAYDLLAAENLIYKKEGSGSYIAPAASKTDPADHRLRILTSKTYTPPAENIDLRGPSGKKEYLSEYAFDLIYDRYSADEAGAVFSSKPNGCLSWFKKLKEQAKRYSFLDQHLVFNSRVQLQHILANIIDLQAEFLFAGLSDFSLLTEILQEQNQPDNLFNSVSADYEKLVDYLDQAKIDYLVISDETAAKSIFNWPQSKLNSLFELAKMLEFKLIIIQFYSLYENQPQLSKQLLSEYSQHLIVVENLTARVFPGLNLGNIYFEKEANYNQMETSSLLAKYSYQQQFKRNDFSAGDNIVNNLLSYYIDNNYLDKRIKLLAQRLLNRRLIIKEEIKAHFKEAVLKIENNALFYFKLTLNQPLNQAGFKAFAAKNSVLLPDYRLFLQTKLNSDLIVSVAALDQFELKQAVMALAKIYWQFVN</sequence>
<dbReference type="STRING" id="29563.SAMN02983006_01780"/>
<dbReference type="InterPro" id="IPR036390">
    <property type="entry name" value="WH_DNA-bd_sf"/>
</dbReference>
<dbReference type="EMBL" id="FOTI01000024">
    <property type="protein sequence ID" value="SFL68605.1"/>
    <property type="molecule type" value="Genomic_DNA"/>
</dbReference>
<dbReference type="GO" id="GO:0003700">
    <property type="term" value="F:DNA-binding transcription factor activity"/>
    <property type="evidence" value="ECO:0007669"/>
    <property type="project" value="InterPro"/>
</dbReference>
<feature type="domain" description="HTH gntR-type" evidence="5">
    <location>
        <begin position="12"/>
        <end position="80"/>
    </location>
</feature>
<name>A0A1I4JPS2_9FIRM</name>
<dbReference type="GO" id="GO:0003677">
    <property type="term" value="F:DNA binding"/>
    <property type="evidence" value="ECO:0007669"/>
    <property type="project" value="UniProtKB-KW"/>
</dbReference>
<dbReference type="AlphaFoldDB" id="A0A1I4JPS2"/>
<dbReference type="Pfam" id="PF00392">
    <property type="entry name" value="GntR"/>
    <property type="match status" value="1"/>
</dbReference>
<dbReference type="PANTHER" id="PTHR46577:SF1">
    <property type="entry name" value="HTH-TYPE TRANSCRIPTIONAL REGULATORY PROTEIN GABR"/>
    <property type="match status" value="1"/>
</dbReference>
<dbReference type="InterPro" id="IPR036388">
    <property type="entry name" value="WH-like_DNA-bd_sf"/>
</dbReference>
<reference evidence="6 7" key="1">
    <citation type="submission" date="2016-10" db="EMBL/GenBank/DDBJ databases">
        <authorList>
            <person name="de Groot N.N."/>
        </authorList>
    </citation>
    <scope>NUCLEOTIDE SEQUENCE [LARGE SCALE GENOMIC DNA]</scope>
    <source>
        <strain evidence="6 7">ATCC 51327</strain>
    </source>
</reference>
<gene>
    <name evidence="6" type="ORF">SAMN02983006_01780</name>
</gene>
<evidence type="ECO:0000256" key="2">
    <source>
        <dbReference type="ARBA" id="ARBA00023015"/>
    </source>
</evidence>
<dbReference type="CDD" id="cd07377">
    <property type="entry name" value="WHTH_GntR"/>
    <property type="match status" value="1"/>
</dbReference>